<comment type="caution">
    <text evidence="2">The sequence shown here is derived from an EMBL/GenBank/DDBJ whole genome shotgun (WGS) entry which is preliminary data.</text>
</comment>
<dbReference type="Pfam" id="PF02310">
    <property type="entry name" value="B12-binding"/>
    <property type="match status" value="1"/>
</dbReference>
<dbReference type="InterPro" id="IPR036724">
    <property type="entry name" value="Cobalamin-bd_sf"/>
</dbReference>
<reference evidence="2 3" key="1">
    <citation type="submission" date="2020-08" db="EMBL/GenBank/DDBJ databases">
        <title>Genomic Encyclopedia of Type Strains, Phase IV (KMG-IV): sequencing the most valuable type-strain genomes for metagenomic binning, comparative biology and taxonomic classification.</title>
        <authorList>
            <person name="Goeker M."/>
        </authorList>
    </citation>
    <scope>NUCLEOTIDE SEQUENCE [LARGE SCALE GENOMIC DNA]</scope>
    <source>
        <strain evidence="2 3">DSM 101015</strain>
    </source>
</reference>
<dbReference type="EMBL" id="JACIFU010000007">
    <property type="protein sequence ID" value="MBB4176085.1"/>
    <property type="molecule type" value="Genomic_DNA"/>
</dbReference>
<gene>
    <name evidence="2" type="ORF">GGR93_003893</name>
</gene>
<dbReference type="PROSITE" id="PS51332">
    <property type="entry name" value="B12_BINDING"/>
    <property type="match status" value="1"/>
</dbReference>
<dbReference type="AlphaFoldDB" id="A0A7W6MBM0"/>
<dbReference type="Proteomes" id="UP000565745">
    <property type="component" value="Unassembled WGS sequence"/>
</dbReference>
<feature type="domain" description="B12-binding" evidence="1">
    <location>
        <begin position="132"/>
        <end position="258"/>
    </location>
</feature>
<sequence length="266" mass="29233">MSSGNCADQKSGPDEVNRVALQVLSTIAPAHPCDPRSRKPFESYLGQMYKAVLAREPGQLYGVIKEMRRARIESAIIAEMYVPVVARRLGEAWLHDTLDFAAVTIASARLQGILWKLENDWAVPHEKRHHCPPAFLVGVPAGVQHTLGATIVAGQLRHRGMSVHLDIELTATDIAQYVRNQELSGVLLSASSPEHLDFLRILVDISHQQSRKTPVFIGGAILEHTDAIREITGADLVTSDVQEVLQFCEAGSVPSRMRVPLLRDAS</sequence>
<dbReference type="SUPFAM" id="SSF52242">
    <property type="entry name" value="Cobalamin (vitamin B12)-binding domain"/>
    <property type="match status" value="1"/>
</dbReference>
<dbReference type="GO" id="GO:0046872">
    <property type="term" value="F:metal ion binding"/>
    <property type="evidence" value="ECO:0007669"/>
    <property type="project" value="InterPro"/>
</dbReference>
<evidence type="ECO:0000259" key="1">
    <source>
        <dbReference type="PROSITE" id="PS51332"/>
    </source>
</evidence>
<dbReference type="CDD" id="cd02065">
    <property type="entry name" value="B12-binding_like"/>
    <property type="match status" value="1"/>
</dbReference>
<name>A0A7W6MBM0_9RHOB</name>
<proteinExistence type="predicted"/>
<dbReference type="InterPro" id="IPR006158">
    <property type="entry name" value="Cobalamin-bd"/>
</dbReference>
<organism evidence="2 3">
    <name type="scientific">Sulfitobacter noctilucicola</name>
    <dbReference type="NCBI Taxonomy" id="1342301"/>
    <lineage>
        <taxon>Bacteria</taxon>
        <taxon>Pseudomonadati</taxon>
        <taxon>Pseudomonadota</taxon>
        <taxon>Alphaproteobacteria</taxon>
        <taxon>Rhodobacterales</taxon>
        <taxon>Roseobacteraceae</taxon>
        <taxon>Sulfitobacter</taxon>
    </lineage>
</organism>
<dbReference type="RefSeq" id="WP_025053806.1">
    <property type="nucleotide sequence ID" value="NZ_JACIFU010000007.1"/>
</dbReference>
<dbReference type="Gene3D" id="3.40.50.280">
    <property type="entry name" value="Cobalamin-binding domain"/>
    <property type="match status" value="1"/>
</dbReference>
<accession>A0A7W6MBM0</accession>
<evidence type="ECO:0000313" key="3">
    <source>
        <dbReference type="Proteomes" id="UP000565745"/>
    </source>
</evidence>
<evidence type="ECO:0000313" key="2">
    <source>
        <dbReference type="EMBL" id="MBB4176085.1"/>
    </source>
</evidence>
<dbReference type="OrthoDB" id="5498228at2"/>
<protein>
    <submittedName>
        <fullName evidence="2">Methylmalonyl-CoA mutase cobalamin-binding subunit</fullName>
    </submittedName>
</protein>
<keyword evidence="3" id="KW-1185">Reference proteome</keyword>
<dbReference type="GO" id="GO:0031419">
    <property type="term" value="F:cobalamin binding"/>
    <property type="evidence" value="ECO:0007669"/>
    <property type="project" value="InterPro"/>
</dbReference>